<protein>
    <submittedName>
        <fullName evidence="2">Gliding motility lipoprotein GldB</fullName>
    </submittedName>
</protein>
<dbReference type="AlphaFoldDB" id="A0A2H1ECM9"/>
<feature type="chain" id="PRO_5013554088" evidence="1">
    <location>
        <begin position="22"/>
        <end position="319"/>
    </location>
</feature>
<dbReference type="PROSITE" id="PS51257">
    <property type="entry name" value="PROKAR_LIPOPROTEIN"/>
    <property type="match status" value="1"/>
</dbReference>
<name>A0A2H1ECM9_9FLAO</name>
<organism evidence="2 3">
    <name type="scientific">Tenacibaculum maritimum NCIMB 2154</name>
    <dbReference type="NCBI Taxonomy" id="1349785"/>
    <lineage>
        <taxon>Bacteria</taxon>
        <taxon>Pseudomonadati</taxon>
        <taxon>Bacteroidota</taxon>
        <taxon>Flavobacteriia</taxon>
        <taxon>Flavobacteriales</taxon>
        <taxon>Flavobacteriaceae</taxon>
        <taxon>Tenacibaculum</taxon>
    </lineage>
</organism>
<dbReference type="OrthoDB" id="976022at2"/>
<keyword evidence="2" id="KW-0449">Lipoprotein</keyword>
<keyword evidence="1" id="KW-0732">Signal</keyword>
<dbReference type="RefSeq" id="WP_024741582.1">
    <property type="nucleotide sequence ID" value="NZ_BAUG01000030.1"/>
</dbReference>
<dbReference type="Pfam" id="PF25594">
    <property type="entry name" value="GldB_lipo"/>
    <property type="match status" value="1"/>
</dbReference>
<reference evidence="2 3" key="1">
    <citation type="submission" date="2016-11" db="EMBL/GenBank/DDBJ databases">
        <authorList>
            <person name="Jaros S."/>
            <person name="Januszkiewicz K."/>
            <person name="Wedrychowicz H."/>
        </authorList>
    </citation>
    <scope>NUCLEOTIDE SEQUENCE [LARGE SCALE GENOMIC DNA]</scope>
    <source>
        <strain evidence="2">NCIMB 2154T</strain>
    </source>
</reference>
<dbReference type="GeneID" id="47724112"/>
<evidence type="ECO:0000313" key="2">
    <source>
        <dbReference type="EMBL" id="SFZ84232.1"/>
    </source>
</evidence>
<dbReference type="InterPro" id="IPR019853">
    <property type="entry name" value="GldB-like"/>
</dbReference>
<dbReference type="KEGG" id="tmar:MARIT_2649"/>
<dbReference type="EMBL" id="LT634361">
    <property type="protein sequence ID" value="SFZ84232.1"/>
    <property type="molecule type" value="Genomic_DNA"/>
</dbReference>
<proteinExistence type="predicted"/>
<dbReference type="NCBIfam" id="TIGR03514">
    <property type="entry name" value="GldB_lipo"/>
    <property type="match status" value="1"/>
</dbReference>
<sequence length="319" mass="37690">MRNFLLLSLIFLGMLSCKNNAKSVVDVSDVSVNFATKRFEVDFYNSTEKTLSETKKNYPFLFPKGIHDSVWIRKINDNDERALFEETQKVFQSTGKLEEALLSLFKHIKYYLPNFLAPNVITVQTNIDYDHRVIYADSLLLISLDSYLGTTHEFYNDYPKYVKQNNTKEHLIVDVANAIIKKQLKPSLNRVFLYKMIYEGKKMYLLDAYLPAVSDKEKIGYAAEKFQWTLNNEEEIWKYFIENDLLYDTDTKLNQRFLDIAPFSKFYLGEDNKSPGQIGIWIGWQIVRSFMRNNDVSLQQLLQMREEEIFKKSKYKPRR</sequence>
<gene>
    <name evidence="2" type="primary">gldB</name>
    <name evidence="2" type="ORF">MARIT_2649</name>
</gene>
<dbReference type="STRING" id="1349785.GCA_000509405_01129"/>
<evidence type="ECO:0000313" key="3">
    <source>
        <dbReference type="Proteomes" id="UP000231564"/>
    </source>
</evidence>
<accession>A0A2H1ECM9</accession>
<feature type="signal peptide" evidence="1">
    <location>
        <begin position="1"/>
        <end position="21"/>
    </location>
</feature>
<evidence type="ECO:0000256" key="1">
    <source>
        <dbReference type="SAM" id="SignalP"/>
    </source>
</evidence>
<dbReference type="Proteomes" id="UP000231564">
    <property type="component" value="Chromosome MARIT"/>
</dbReference>
<keyword evidence="3" id="KW-1185">Reference proteome</keyword>